<dbReference type="EMBL" id="KV427763">
    <property type="protein sequence ID" value="KZS99602.1"/>
    <property type="molecule type" value="Genomic_DNA"/>
</dbReference>
<dbReference type="RefSeq" id="XP_040757343.1">
    <property type="nucleotide sequence ID" value="XM_040911778.1"/>
</dbReference>
<feature type="domain" description="GPI inositol-deacylase PGAP1-like alpha/beta" evidence="2">
    <location>
        <begin position="21"/>
        <end position="74"/>
    </location>
</feature>
<protein>
    <recommendedName>
        <fullName evidence="1">GPI inositol-deacylase</fullName>
        <ecNumber evidence="1">3.1.-.-</ecNumber>
    </recommendedName>
</protein>
<dbReference type="GO" id="GO:0015031">
    <property type="term" value="P:protein transport"/>
    <property type="evidence" value="ECO:0007669"/>
    <property type="project" value="UniProtKB-KW"/>
</dbReference>
<name>A0A165AT23_9APHY</name>
<keyword evidence="1" id="KW-0653">Protein transport</keyword>
<dbReference type="Gene3D" id="3.40.50.1820">
    <property type="entry name" value="alpha/beta hydrolase"/>
    <property type="match status" value="1"/>
</dbReference>
<comment type="function">
    <text evidence="1">Involved in inositol deacylation of GPI-anchored proteins which plays important roles in the quality control and ER-associated degradation of GPI-anchored proteins.</text>
</comment>
<dbReference type="STRING" id="1314785.A0A165AT23"/>
<dbReference type="GO" id="GO:0016788">
    <property type="term" value="F:hydrolase activity, acting on ester bonds"/>
    <property type="evidence" value="ECO:0007669"/>
    <property type="project" value="InterPro"/>
</dbReference>
<comment type="similarity">
    <text evidence="1">Belongs to the GPI inositol-deacylase family.</text>
</comment>
<gene>
    <name evidence="3" type="ORF">LAESUDRAFT_753501</name>
</gene>
<accession>A0A165AT23</accession>
<dbReference type="SUPFAM" id="SSF53474">
    <property type="entry name" value="alpha/beta-Hydrolases"/>
    <property type="match status" value="1"/>
</dbReference>
<dbReference type="GO" id="GO:0005789">
    <property type="term" value="C:endoplasmic reticulum membrane"/>
    <property type="evidence" value="ECO:0007669"/>
    <property type="project" value="UniProtKB-SubCell"/>
</dbReference>
<dbReference type="GeneID" id="63828806"/>
<dbReference type="OrthoDB" id="5592486at2759"/>
<dbReference type="Proteomes" id="UP000076871">
    <property type="component" value="Unassembled WGS sequence"/>
</dbReference>
<proteinExistence type="inferred from homology"/>
<comment type="subcellular location">
    <subcellularLocation>
        <location evidence="1">Endoplasmic reticulum membrane</location>
    </subcellularLocation>
</comment>
<keyword evidence="1" id="KW-0472">Membrane</keyword>
<organism evidence="3 4">
    <name type="scientific">Laetiporus sulphureus 93-53</name>
    <dbReference type="NCBI Taxonomy" id="1314785"/>
    <lineage>
        <taxon>Eukaryota</taxon>
        <taxon>Fungi</taxon>
        <taxon>Dikarya</taxon>
        <taxon>Basidiomycota</taxon>
        <taxon>Agaricomycotina</taxon>
        <taxon>Agaricomycetes</taxon>
        <taxon>Polyporales</taxon>
        <taxon>Laetiporus</taxon>
    </lineage>
</organism>
<evidence type="ECO:0000256" key="1">
    <source>
        <dbReference type="RuleBase" id="RU365011"/>
    </source>
</evidence>
<keyword evidence="1 3" id="KW-0378">Hydrolase</keyword>
<reference evidence="3 4" key="1">
    <citation type="journal article" date="2016" name="Mol. Biol. Evol.">
        <title>Comparative Genomics of Early-Diverging Mushroom-Forming Fungi Provides Insights into the Origins of Lignocellulose Decay Capabilities.</title>
        <authorList>
            <person name="Nagy L.G."/>
            <person name="Riley R."/>
            <person name="Tritt A."/>
            <person name="Adam C."/>
            <person name="Daum C."/>
            <person name="Floudas D."/>
            <person name="Sun H."/>
            <person name="Yadav J.S."/>
            <person name="Pangilinan J."/>
            <person name="Larsson K.H."/>
            <person name="Matsuura K."/>
            <person name="Barry K."/>
            <person name="Labutti K."/>
            <person name="Kuo R."/>
            <person name="Ohm R.A."/>
            <person name="Bhattacharya S.S."/>
            <person name="Shirouzu T."/>
            <person name="Yoshinaga Y."/>
            <person name="Martin F.M."/>
            <person name="Grigoriev I.V."/>
            <person name="Hibbett D.S."/>
        </authorList>
    </citation>
    <scope>NUCLEOTIDE SEQUENCE [LARGE SCALE GENOMIC DNA]</scope>
    <source>
        <strain evidence="3 4">93-53</strain>
    </source>
</reference>
<dbReference type="PANTHER" id="PTHR11440">
    <property type="entry name" value="LECITHIN-CHOLESTEROL ACYLTRANSFERASE-RELATED"/>
    <property type="match status" value="1"/>
</dbReference>
<evidence type="ECO:0000313" key="3">
    <source>
        <dbReference type="EMBL" id="KZS99602.1"/>
    </source>
</evidence>
<evidence type="ECO:0000313" key="4">
    <source>
        <dbReference type="Proteomes" id="UP000076871"/>
    </source>
</evidence>
<dbReference type="InParanoid" id="A0A165AT23"/>
<dbReference type="InterPro" id="IPR029058">
    <property type="entry name" value="AB_hydrolase_fold"/>
</dbReference>
<sequence length="200" mass="22333">MTRVPATSTPIVRAKVLCEKISEVYPGRSVHLIGHSMGGLDCRYLTTHLTDRPFKVLSVTTISTPHRGSSFADHFLATVGRERMPSVLALLDLLPNGGGDGKAFEFLTVENMRKFNEETPDVPGVKYFSWGAVYEPGLIDTWKWPHSVVLEKEGPNDGLVSLKSAKWWKRRQPLLPSSPHPDRSARRIRPASLERAMFGL</sequence>
<dbReference type="InterPro" id="IPR012908">
    <property type="entry name" value="PGAP1-ab_dom-like"/>
</dbReference>
<keyword evidence="4" id="KW-1185">Reference proteome</keyword>
<keyword evidence="1" id="KW-0813">Transport</keyword>
<evidence type="ECO:0000259" key="2">
    <source>
        <dbReference type="Pfam" id="PF07819"/>
    </source>
</evidence>
<dbReference type="EC" id="3.1.-.-" evidence="1"/>
<keyword evidence="1" id="KW-0256">Endoplasmic reticulum</keyword>
<dbReference type="Pfam" id="PF07819">
    <property type="entry name" value="PGAP1"/>
    <property type="match status" value="1"/>
</dbReference>
<dbReference type="AlphaFoldDB" id="A0A165AT23"/>